<evidence type="ECO:0000313" key="3">
    <source>
        <dbReference type="EMBL" id="MFC7335265.1"/>
    </source>
</evidence>
<evidence type="ECO:0008006" key="5">
    <source>
        <dbReference type="Google" id="ProtNLM"/>
    </source>
</evidence>
<evidence type="ECO:0000313" key="4">
    <source>
        <dbReference type="Proteomes" id="UP001596456"/>
    </source>
</evidence>
<dbReference type="Proteomes" id="UP001596456">
    <property type="component" value="Unassembled WGS sequence"/>
</dbReference>
<feature type="region of interest" description="Disordered" evidence="1">
    <location>
        <begin position="187"/>
        <end position="249"/>
    </location>
</feature>
<feature type="region of interest" description="Disordered" evidence="1">
    <location>
        <begin position="117"/>
        <end position="172"/>
    </location>
</feature>
<dbReference type="InterPro" id="IPR011990">
    <property type="entry name" value="TPR-like_helical_dom_sf"/>
</dbReference>
<feature type="compositionally biased region" description="Low complexity" evidence="1">
    <location>
        <begin position="133"/>
        <end position="144"/>
    </location>
</feature>
<keyword evidence="2" id="KW-0732">Signal</keyword>
<name>A0ABW2L229_9PROT</name>
<dbReference type="EMBL" id="JBHTCM010000028">
    <property type="protein sequence ID" value="MFC7335265.1"/>
    <property type="molecule type" value="Genomic_DNA"/>
</dbReference>
<comment type="caution">
    <text evidence="3">The sequence shown here is derived from an EMBL/GenBank/DDBJ whole genome shotgun (WGS) entry which is preliminary data.</text>
</comment>
<feature type="chain" id="PRO_5045457591" description="Tetratricopeptide repeat protein" evidence="2">
    <location>
        <begin position="22"/>
        <end position="782"/>
    </location>
</feature>
<keyword evidence="4" id="KW-1185">Reference proteome</keyword>
<evidence type="ECO:0000256" key="2">
    <source>
        <dbReference type="SAM" id="SignalP"/>
    </source>
</evidence>
<protein>
    <recommendedName>
        <fullName evidence="5">Tetratricopeptide repeat protein</fullName>
    </recommendedName>
</protein>
<proteinExistence type="predicted"/>
<feature type="compositionally biased region" description="Pro residues" evidence="1">
    <location>
        <begin position="217"/>
        <end position="226"/>
    </location>
</feature>
<gene>
    <name evidence="3" type="ORF">ACFQPS_19010</name>
</gene>
<accession>A0ABW2L229</accession>
<reference evidence="4" key="1">
    <citation type="journal article" date="2019" name="Int. J. Syst. Evol. Microbiol.">
        <title>The Global Catalogue of Microorganisms (GCM) 10K type strain sequencing project: providing services to taxonomists for standard genome sequencing and annotation.</title>
        <authorList>
            <consortium name="The Broad Institute Genomics Platform"/>
            <consortium name="The Broad Institute Genome Sequencing Center for Infectious Disease"/>
            <person name="Wu L."/>
            <person name="Ma J."/>
        </authorList>
    </citation>
    <scope>NUCLEOTIDE SEQUENCE [LARGE SCALE GENOMIC DNA]</scope>
    <source>
        <strain evidence="4">CGMCC 1.16275</strain>
    </source>
</reference>
<organism evidence="3 4">
    <name type="scientific">Rhodocista pekingensis</name>
    <dbReference type="NCBI Taxonomy" id="201185"/>
    <lineage>
        <taxon>Bacteria</taxon>
        <taxon>Pseudomonadati</taxon>
        <taxon>Pseudomonadota</taxon>
        <taxon>Alphaproteobacteria</taxon>
        <taxon>Rhodospirillales</taxon>
        <taxon>Azospirillaceae</taxon>
        <taxon>Rhodocista</taxon>
    </lineage>
</organism>
<evidence type="ECO:0000256" key="1">
    <source>
        <dbReference type="SAM" id="MobiDB-lite"/>
    </source>
</evidence>
<feature type="signal peptide" evidence="2">
    <location>
        <begin position="1"/>
        <end position="21"/>
    </location>
</feature>
<feature type="compositionally biased region" description="Low complexity" evidence="1">
    <location>
        <begin position="235"/>
        <end position="245"/>
    </location>
</feature>
<dbReference type="RefSeq" id="WP_377360798.1">
    <property type="nucleotide sequence ID" value="NZ_JBHTCM010000028.1"/>
</dbReference>
<sequence>MKTTLPAAALMAFLASSGALADPPVAAELRLRSGATELVLPGQASARRALIQDACSATLSVSVPVDIGSLPPPPLGGVLSLSMASPETLVVGVPCGARVELKSRRGDLVLAVSAVPMPVRKPGPGPAPARNIAATPSGDGADGAAPPPPSESSRAGHIQTAGATGGAPVPMTEGETRHVRKAVADALDAVERDPVTPSAGPAPDGEAMPPSASTGPAPRPAEPPAPQGAVGGTSPVPAALATAASPAPPPAPALFDLAAWRTEPFRARRSALREAAARPDAPEARRDFASFLLAWGLGPEAAAAARAAGDVPLLAAATLQEDPEASDADWLAGPEALTHADGPLWAAVLLARRGRPAEALPLLPGALKALPALPADLRGAFALDLLAMAAGAGRDSVGRDLARIAEEAGLAEPDQARLHLLIGRLHEGTGRKDLALEQYDKAAVLPGESAARARLAAADLRFARGDLDAPALHAVLEELARDWRGGEVEFRTLARQAELSRAERRPVEALDTLRLLIDRFPASEALAAETSRAGGDFAALLAAGPAPDLVAAFERNRALLPAGRPGLDLRIGYARLLTAQGLTMAAARELAQVAQALPPAETAAVRQELAALELAAGRPDAVATLVPEDTPDARAVRARAAAATGNLDTALDLIGTPKDTAGLTARGDALWRSARWTEAARTYGLLVEALSALPAGDPGRAGLADAVGRLGVAAYLAGDAAAPRRLLTAHADLLAGGPWASQLAVLAGDRSPPAGTAGMDRLLAETDALLRLSAAGRTENQP</sequence>
<dbReference type="SUPFAM" id="SSF48452">
    <property type="entry name" value="TPR-like"/>
    <property type="match status" value="1"/>
</dbReference>